<dbReference type="RefSeq" id="WP_067650649.1">
    <property type="nucleotide sequence ID" value="NZ_CP015249.1"/>
</dbReference>
<dbReference type="SMART" id="SM00567">
    <property type="entry name" value="EZ_HEAT"/>
    <property type="match status" value="4"/>
</dbReference>
<evidence type="ECO:0000313" key="4">
    <source>
        <dbReference type="Proteomes" id="UP000076830"/>
    </source>
</evidence>
<dbReference type="EMBL" id="CP015249">
    <property type="protein sequence ID" value="ANB19599.1"/>
    <property type="molecule type" value="Genomic_DNA"/>
</dbReference>
<dbReference type="InterPro" id="IPR008939">
    <property type="entry name" value="Lytic_TGlycosylase_superhlx_U"/>
</dbReference>
<feature type="signal peptide" evidence="2">
    <location>
        <begin position="1"/>
        <end position="22"/>
    </location>
</feature>
<dbReference type="KEGG" id="dko:I596_3611"/>
<sequence>MTRFGTPLLALALALAAGPASAVLDDGAMAPTDQAANRLYWQAQSALRDADWTTALQRFEQLEQQLREREPRSADAALYWRAHTLVQLRRTTEARALVERLHREFPASRWGKDADALVAPGKPAAAAAGAATVSEQDDLADAAVEALLTAPPDRAIPLLGKVLKSQRPLRTKQRALFVLSQLGDARALDAVIEVTRSTADPALRAEAIRILGIGGDPRGAERLRELYAGSTDAAEKRQVIDAWLIADRKDLMLAAARSESDPVVREHAAQMLGAMGATAELGQLFDATTDPAARSAIVRALGIAGDGTRVAAIAGDTKQPEAVRAAALEAVGLSGHGAELLAGLYAKADTAALRDATLRAMLIADDSAGLKRLYGEAKTPDEKKAVLRVLGMVDSDATLDLIERALGD</sequence>
<reference evidence="3 4" key="1">
    <citation type="submission" date="2016-04" db="EMBL/GenBank/DDBJ databases">
        <title>Complete genome sequence of Dokdonella koreensis DS-123T.</title>
        <authorList>
            <person name="Kim J.F."/>
            <person name="Lee H."/>
            <person name="Kwak M.-J."/>
        </authorList>
    </citation>
    <scope>NUCLEOTIDE SEQUENCE [LARGE SCALE GENOMIC DNA]</scope>
    <source>
        <strain evidence="3 4">DS-123</strain>
    </source>
</reference>
<dbReference type="InterPro" id="IPR004155">
    <property type="entry name" value="PBS_lyase_HEAT"/>
</dbReference>
<dbReference type="STRING" id="1300342.I596_3611"/>
<dbReference type="InterPro" id="IPR011990">
    <property type="entry name" value="TPR-like_helical_dom_sf"/>
</dbReference>
<keyword evidence="4" id="KW-1185">Reference proteome</keyword>
<dbReference type="InterPro" id="IPR011989">
    <property type="entry name" value="ARM-like"/>
</dbReference>
<dbReference type="SUPFAM" id="SSF48371">
    <property type="entry name" value="ARM repeat"/>
    <property type="match status" value="1"/>
</dbReference>
<name>A0A160DXW3_9GAMM</name>
<keyword evidence="1 2" id="KW-0732">Signal</keyword>
<dbReference type="SUPFAM" id="SSF48435">
    <property type="entry name" value="Bacterial muramidases"/>
    <property type="match status" value="1"/>
</dbReference>
<evidence type="ECO:0000256" key="1">
    <source>
        <dbReference type="ARBA" id="ARBA00022729"/>
    </source>
</evidence>
<protein>
    <submittedName>
        <fullName evidence="3">Uncharacterized protein</fullName>
    </submittedName>
</protein>
<gene>
    <name evidence="3" type="ORF">I596_3611</name>
</gene>
<dbReference type="Proteomes" id="UP000076830">
    <property type="component" value="Chromosome"/>
</dbReference>
<accession>A0A160DXW3</accession>
<dbReference type="Pfam" id="PF13646">
    <property type="entry name" value="HEAT_2"/>
    <property type="match status" value="2"/>
</dbReference>
<organism evidence="3 4">
    <name type="scientific">Dokdonella koreensis DS-123</name>
    <dbReference type="NCBI Taxonomy" id="1300342"/>
    <lineage>
        <taxon>Bacteria</taxon>
        <taxon>Pseudomonadati</taxon>
        <taxon>Pseudomonadota</taxon>
        <taxon>Gammaproteobacteria</taxon>
        <taxon>Lysobacterales</taxon>
        <taxon>Rhodanobacteraceae</taxon>
        <taxon>Dokdonella</taxon>
    </lineage>
</organism>
<proteinExistence type="predicted"/>
<evidence type="ECO:0000256" key="2">
    <source>
        <dbReference type="SAM" id="SignalP"/>
    </source>
</evidence>
<dbReference type="Gene3D" id="1.25.40.10">
    <property type="entry name" value="Tetratricopeptide repeat domain"/>
    <property type="match status" value="1"/>
</dbReference>
<dbReference type="InterPro" id="IPR016024">
    <property type="entry name" value="ARM-type_fold"/>
</dbReference>
<dbReference type="Gene3D" id="1.25.10.10">
    <property type="entry name" value="Leucine-rich Repeat Variant"/>
    <property type="match status" value="2"/>
</dbReference>
<dbReference type="AlphaFoldDB" id="A0A160DXW3"/>
<dbReference type="GO" id="GO:0004553">
    <property type="term" value="F:hydrolase activity, hydrolyzing O-glycosyl compounds"/>
    <property type="evidence" value="ECO:0007669"/>
    <property type="project" value="InterPro"/>
</dbReference>
<dbReference type="GO" id="GO:0042597">
    <property type="term" value="C:periplasmic space"/>
    <property type="evidence" value="ECO:0007669"/>
    <property type="project" value="InterPro"/>
</dbReference>
<feature type="chain" id="PRO_5007813522" evidence="2">
    <location>
        <begin position="23"/>
        <end position="408"/>
    </location>
</feature>
<dbReference type="OrthoDB" id="6023367at2"/>
<evidence type="ECO:0000313" key="3">
    <source>
        <dbReference type="EMBL" id="ANB19599.1"/>
    </source>
</evidence>